<dbReference type="Pfam" id="PF01425">
    <property type="entry name" value="Amidase"/>
    <property type="match status" value="1"/>
</dbReference>
<dbReference type="InterPro" id="IPR020556">
    <property type="entry name" value="Amidase_CS"/>
</dbReference>
<name>A0A240ECX8_9GAMM</name>
<reference evidence="3" key="1">
    <citation type="submission" date="2016-09" db="EMBL/GenBank/DDBJ databases">
        <authorList>
            <person name="Varghese N."/>
            <person name="Submissions S."/>
        </authorList>
    </citation>
    <scope>NUCLEOTIDE SEQUENCE [LARGE SCALE GENOMIC DNA]</scope>
    <source>
        <strain evidence="3">ANC 4466</strain>
    </source>
</reference>
<dbReference type="Proteomes" id="UP000219042">
    <property type="component" value="Unassembled WGS sequence"/>
</dbReference>
<keyword evidence="3" id="KW-1185">Reference proteome</keyword>
<accession>A0A240ECX8</accession>
<dbReference type="InterPro" id="IPR036928">
    <property type="entry name" value="AS_sf"/>
</dbReference>
<dbReference type="InterPro" id="IPR000120">
    <property type="entry name" value="Amidase"/>
</dbReference>
<dbReference type="InterPro" id="IPR023631">
    <property type="entry name" value="Amidase_dom"/>
</dbReference>
<dbReference type="EMBL" id="OANT01000005">
    <property type="protein sequence ID" value="SNX45755.1"/>
    <property type="molecule type" value="Genomic_DNA"/>
</dbReference>
<gene>
    <name evidence="2" type="ORF">SAMN05421731_105310</name>
</gene>
<dbReference type="PANTHER" id="PTHR11895:SF170">
    <property type="entry name" value="AMIDASE"/>
    <property type="match status" value="1"/>
</dbReference>
<dbReference type="GO" id="GO:0003824">
    <property type="term" value="F:catalytic activity"/>
    <property type="evidence" value="ECO:0007669"/>
    <property type="project" value="InterPro"/>
</dbReference>
<dbReference type="PANTHER" id="PTHR11895">
    <property type="entry name" value="TRANSAMIDASE"/>
    <property type="match status" value="1"/>
</dbReference>
<dbReference type="SUPFAM" id="SSF75304">
    <property type="entry name" value="Amidase signature (AS) enzymes"/>
    <property type="match status" value="1"/>
</dbReference>
<evidence type="ECO:0000259" key="1">
    <source>
        <dbReference type="Pfam" id="PF01425"/>
    </source>
</evidence>
<dbReference type="Gene3D" id="3.90.1300.10">
    <property type="entry name" value="Amidase signature (AS) domain"/>
    <property type="match status" value="1"/>
</dbReference>
<organism evidence="2 3">
    <name type="scientific">Acinetobacter puyangensis</name>
    <dbReference type="NCBI Taxonomy" id="1096779"/>
    <lineage>
        <taxon>Bacteria</taxon>
        <taxon>Pseudomonadati</taxon>
        <taxon>Pseudomonadota</taxon>
        <taxon>Gammaproteobacteria</taxon>
        <taxon>Moraxellales</taxon>
        <taxon>Moraxellaceae</taxon>
        <taxon>Acinetobacter</taxon>
    </lineage>
</organism>
<dbReference type="AlphaFoldDB" id="A0A240ECX8"/>
<dbReference type="Gene3D" id="1.10.20.60">
    <property type="entry name" value="Glu-tRNAGln amidotransferase C subunit, N-terminal domain"/>
    <property type="match status" value="1"/>
</dbReference>
<protein>
    <submittedName>
        <fullName evidence="2">Amidase</fullName>
    </submittedName>
</protein>
<dbReference type="PROSITE" id="PS00571">
    <property type="entry name" value="AMIDASES"/>
    <property type="match status" value="1"/>
</dbReference>
<dbReference type="NCBIfam" id="NF005565">
    <property type="entry name" value="PRK07235.1"/>
    <property type="match status" value="1"/>
</dbReference>
<dbReference type="RefSeq" id="WP_097079505.1">
    <property type="nucleotide sequence ID" value="NZ_BAABHT010000005.1"/>
</dbReference>
<dbReference type="OrthoDB" id="9811471at2"/>
<feature type="domain" description="Amidase" evidence="1">
    <location>
        <begin position="68"/>
        <end position="487"/>
    </location>
</feature>
<proteinExistence type="predicted"/>
<evidence type="ECO:0000313" key="2">
    <source>
        <dbReference type="EMBL" id="SNX45755.1"/>
    </source>
</evidence>
<evidence type="ECO:0000313" key="3">
    <source>
        <dbReference type="Proteomes" id="UP000219042"/>
    </source>
</evidence>
<sequence length="504" mass="54771">MTIERPTTTQLLDLASRLHIQLTDAQAEEYLAMMQANFDAYDQIDALPDEIPAVHYARDAGYRPNAEENPLNAWYYKTEVKGAKTGKLSGRSVALKDNVALAGVPMMNGSSTLEGFVPSYDATIVTRMLDEGVTVLGKATCEHFCLSGGSHTSDPAPVHNPHRYGYAAGGSSSGSAALVASGEVDLAIACDQGGSIRIPSSFCGVYGLKPTFGLVPYTGIMPIENTFDHVGPVSRNVRDNALLLEVLAGDDGLDPRQYAVKKDDYLSYLDRGVKGLKIGIVLEGFELPNMDSRVAETVRHAAAEFEKLGAIVEEISLPEHYLAGALWSPIGCEGLTAQMMHGNGMGFNWKGQYDIRLLDKHKDWRKQADKLSPTLKICMFVGQYGIEQYGGKYYAKAQNIARRARAAYDQKLTEYDLLLMPTVPIVAQPLPDQDASITEYISKAFEMIGNTAAQDITGHPAMSVPCGVVDGLPVGMMLIGRYFAEGTIYQAAAAFESAVDWHHR</sequence>